<dbReference type="Proteomes" id="UP000447393">
    <property type="component" value="Unassembled WGS sequence"/>
</dbReference>
<feature type="transmembrane region" description="Helical" evidence="1">
    <location>
        <begin position="12"/>
        <end position="35"/>
    </location>
</feature>
<dbReference type="AlphaFoldDB" id="A0A845E5I7"/>
<evidence type="ECO:0000313" key="2">
    <source>
        <dbReference type="EMBL" id="MYL49953.1"/>
    </source>
</evidence>
<name>A0A845E5I7_9BACI</name>
<evidence type="ECO:0000313" key="3">
    <source>
        <dbReference type="Proteomes" id="UP000447393"/>
    </source>
</evidence>
<reference evidence="2 3" key="1">
    <citation type="submission" date="2019-11" db="EMBL/GenBank/DDBJ databases">
        <title>Genome sequences of 17 halophilic strains isolated from different environments.</title>
        <authorList>
            <person name="Furrow R.E."/>
        </authorList>
    </citation>
    <scope>NUCLEOTIDE SEQUENCE [LARGE SCALE GENOMIC DNA]</scope>
    <source>
        <strain evidence="2 3">22505_10_Sand</strain>
    </source>
</reference>
<proteinExistence type="predicted"/>
<dbReference type="EMBL" id="WMEZ01000003">
    <property type="protein sequence ID" value="MYL49953.1"/>
    <property type="molecule type" value="Genomic_DNA"/>
</dbReference>
<accession>A0A845E5I7</accession>
<organism evidence="2 3">
    <name type="scientific">Halobacillus litoralis</name>
    <dbReference type="NCBI Taxonomy" id="45668"/>
    <lineage>
        <taxon>Bacteria</taxon>
        <taxon>Bacillati</taxon>
        <taxon>Bacillota</taxon>
        <taxon>Bacilli</taxon>
        <taxon>Bacillales</taxon>
        <taxon>Bacillaceae</taxon>
        <taxon>Halobacillus</taxon>
    </lineage>
</organism>
<evidence type="ECO:0008006" key="4">
    <source>
        <dbReference type="Google" id="ProtNLM"/>
    </source>
</evidence>
<sequence length="59" mass="6726">MENAGSFVIGDMVAQLLFFAIFIGVIIGVVAIFLSTKRRKSQLDRVEEKVDRILERKKE</sequence>
<dbReference type="RefSeq" id="WP_160914921.1">
    <property type="nucleotide sequence ID" value="NZ_WMEZ01000003.1"/>
</dbReference>
<evidence type="ECO:0000256" key="1">
    <source>
        <dbReference type="SAM" id="Phobius"/>
    </source>
</evidence>
<gene>
    <name evidence="2" type="ORF">GLV98_10675</name>
</gene>
<keyword evidence="1" id="KW-0812">Transmembrane</keyword>
<comment type="caution">
    <text evidence="2">The sequence shown here is derived from an EMBL/GenBank/DDBJ whole genome shotgun (WGS) entry which is preliminary data.</text>
</comment>
<keyword evidence="1" id="KW-1133">Transmembrane helix</keyword>
<protein>
    <recommendedName>
        <fullName evidence="4">DUF4083 domain-containing protein</fullName>
    </recommendedName>
</protein>
<keyword evidence="1" id="KW-0472">Membrane</keyword>